<keyword evidence="3" id="KW-1003">Cell membrane</keyword>
<evidence type="ECO:0000313" key="10">
    <source>
        <dbReference type="EMBL" id="HED11113.1"/>
    </source>
</evidence>
<evidence type="ECO:0000259" key="8">
    <source>
        <dbReference type="Pfam" id="PF02687"/>
    </source>
</evidence>
<feature type="transmembrane region" description="Helical" evidence="7">
    <location>
        <begin position="369"/>
        <end position="391"/>
    </location>
</feature>
<feature type="domain" description="ABC3 transporter permease C-terminal" evidence="8">
    <location>
        <begin position="268"/>
        <end position="398"/>
    </location>
</feature>
<accession>A0A7V1PUU0</accession>
<sequence>MLFLLAWRNVWRNVKRSTIIIVSIALGLAGGLFAGAVMMGMGESMINSAIDRNLGHLQIHSPAYRRDALVSNYIRSPQKVLSLLDTLGSVKAYSARTLLEGMASSANSSYGVTITGVDPERERETTALVSMLVAGNFLADKYRTQAVIGKKLAERLGLKLKSKIILTFQDRSGEIVYMAARIVGLFKTESTAFDEMTVFVRQKDVTRLLGARKPLIHEIAIRLKNSSTLPATKARLASGFSDLKVEEWREIAPELAFMSTSVESFTYLFVAIIIFALIFGITNTMLMAVMERIHELGILMAVGMKRGRVFIMILMETLLLSFVGGMLGMLIGGAAIAWFNHFGIDLSAFAQGLEGFGSGTTLYPYLPGVMYAALTVMIVVAANISALMPAWKAVRLKPAQAVRVY</sequence>
<dbReference type="PANTHER" id="PTHR30489:SF0">
    <property type="entry name" value="LIPOPROTEIN-RELEASING SYSTEM TRANSMEMBRANE PROTEIN LOLE"/>
    <property type="match status" value="1"/>
</dbReference>
<comment type="caution">
    <text evidence="10">The sequence shown here is derived from an EMBL/GenBank/DDBJ whole genome shotgun (WGS) entry which is preliminary data.</text>
</comment>
<organism evidence="10">
    <name type="scientific">Caldithrix abyssi</name>
    <dbReference type="NCBI Taxonomy" id="187145"/>
    <lineage>
        <taxon>Bacteria</taxon>
        <taxon>Pseudomonadati</taxon>
        <taxon>Calditrichota</taxon>
        <taxon>Calditrichia</taxon>
        <taxon>Calditrichales</taxon>
        <taxon>Calditrichaceae</taxon>
        <taxon>Caldithrix</taxon>
    </lineage>
</organism>
<dbReference type="EMBL" id="DRLD01000290">
    <property type="protein sequence ID" value="HED11113.1"/>
    <property type="molecule type" value="Genomic_DNA"/>
</dbReference>
<feature type="domain" description="MacB-like periplasmic core" evidence="9">
    <location>
        <begin position="19"/>
        <end position="237"/>
    </location>
</feature>
<dbReference type="Proteomes" id="UP000886005">
    <property type="component" value="Unassembled WGS sequence"/>
</dbReference>
<dbReference type="GO" id="GO:0044874">
    <property type="term" value="P:lipoprotein localization to outer membrane"/>
    <property type="evidence" value="ECO:0007669"/>
    <property type="project" value="TreeGrafter"/>
</dbReference>
<dbReference type="PANTHER" id="PTHR30489">
    <property type="entry name" value="LIPOPROTEIN-RELEASING SYSTEM TRANSMEMBRANE PROTEIN LOLE"/>
    <property type="match status" value="1"/>
</dbReference>
<feature type="transmembrane region" description="Helical" evidence="7">
    <location>
        <begin position="309"/>
        <end position="339"/>
    </location>
</feature>
<evidence type="ECO:0000256" key="6">
    <source>
        <dbReference type="ARBA" id="ARBA00023136"/>
    </source>
</evidence>
<proteinExistence type="inferred from homology"/>
<comment type="similarity">
    <text evidence="2">Belongs to the ABC-4 integral membrane protein family. LolC/E subfamily.</text>
</comment>
<keyword evidence="4 7" id="KW-0812">Transmembrane</keyword>
<name>A0A7V1PUU0_CALAY</name>
<reference evidence="10" key="1">
    <citation type="journal article" date="2020" name="mSystems">
        <title>Genome- and Community-Level Interaction Insights into Carbon Utilization and Element Cycling Functions of Hydrothermarchaeota in Hydrothermal Sediment.</title>
        <authorList>
            <person name="Zhou Z."/>
            <person name="Liu Y."/>
            <person name="Xu W."/>
            <person name="Pan J."/>
            <person name="Luo Z.H."/>
            <person name="Li M."/>
        </authorList>
    </citation>
    <scope>NUCLEOTIDE SEQUENCE [LARGE SCALE GENOMIC DNA]</scope>
    <source>
        <strain evidence="10">HyVt-456</strain>
    </source>
</reference>
<keyword evidence="5 7" id="KW-1133">Transmembrane helix</keyword>
<feature type="transmembrane region" description="Helical" evidence="7">
    <location>
        <begin position="20"/>
        <end position="42"/>
    </location>
</feature>
<dbReference type="InterPro" id="IPR003838">
    <property type="entry name" value="ABC3_permease_C"/>
</dbReference>
<dbReference type="InterPro" id="IPR025857">
    <property type="entry name" value="MacB_PCD"/>
</dbReference>
<dbReference type="Pfam" id="PF12704">
    <property type="entry name" value="MacB_PCD"/>
    <property type="match status" value="1"/>
</dbReference>
<keyword evidence="6 7" id="KW-0472">Membrane</keyword>
<dbReference type="GO" id="GO:0098797">
    <property type="term" value="C:plasma membrane protein complex"/>
    <property type="evidence" value="ECO:0007669"/>
    <property type="project" value="TreeGrafter"/>
</dbReference>
<feature type="transmembrane region" description="Helical" evidence="7">
    <location>
        <begin position="265"/>
        <end position="289"/>
    </location>
</feature>
<evidence type="ECO:0000256" key="3">
    <source>
        <dbReference type="ARBA" id="ARBA00022475"/>
    </source>
</evidence>
<protein>
    <submittedName>
        <fullName evidence="10">ABC transporter permease</fullName>
    </submittedName>
</protein>
<dbReference type="InterPro" id="IPR051447">
    <property type="entry name" value="Lipoprotein-release_system"/>
</dbReference>
<evidence type="ECO:0000256" key="4">
    <source>
        <dbReference type="ARBA" id="ARBA00022692"/>
    </source>
</evidence>
<dbReference type="AlphaFoldDB" id="A0A7V1PUU0"/>
<dbReference type="Pfam" id="PF02687">
    <property type="entry name" value="FtsX"/>
    <property type="match status" value="1"/>
</dbReference>
<gene>
    <name evidence="10" type="ORF">ENJ10_10530</name>
</gene>
<evidence type="ECO:0000256" key="1">
    <source>
        <dbReference type="ARBA" id="ARBA00004651"/>
    </source>
</evidence>
<evidence type="ECO:0000256" key="7">
    <source>
        <dbReference type="SAM" id="Phobius"/>
    </source>
</evidence>
<evidence type="ECO:0000259" key="9">
    <source>
        <dbReference type="Pfam" id="PF12704"/>
    </source>
</evidence>
<comment type="subcellular location">
    <subcellularLocation>
        <location evidence="1">Cell membrane</location>
        <topology evidence="1">Multi-pass membrane protein</topology>
    </subcellularLocation>
</comment>
<evidence type="ECO:0000256" key="5">
    <source>
        <dbReference type="ARBA" id="ARBA00022989"/>
    </source>
</evidence>
<evidence type="ECO:0000256" key="2">
    <source>
        <dbReference type="ARBA" id="ARBA00005236"/>
    </source>
</evidence>